<dbReference type="InterPro" id="IPR001487">
    <property type="entry name" value="Bromodomain"/>
</dbReference>
<sequence length="1485" mass="169011">MQQPPNPSPMGPPQQGGHGGGPPAMHHPPQQHYPPPPPHMNAYGGGPVQPIHGQGPPGHHYPQQMPPGQQQGHGPPMQQPIPPSQGPQMGGPGMMSGSPHQMGPPGGMPIDPNAQQRGQQPGGVYAPGPGPGMPSDGKPQIFNTPQIQQLKAQIMAYRCLARTQSLLPGLVAAVHGRRPDPASQTPPSPQIPSPRPGMPQQVLRPPHPPQQTSQQPVPSSMPPTMNGPTMLPPRDVPVPATTVQTPLPPGPQPQVSGPVHHQQQVQQSQTQPPNQPPNQKQAKVTTIDKPEGIDPVAMLDERENKLANRIVSRLQELSERACAIPDDLQIKAQIELRALRLFNFQRQLRQEIVGNMRRDSSLETSFQINAYKRVKRQGLREARITEKLEKLQRIEIERSKKKEHQVFLAAVIQHGKDMKEYHKNNIAKIQRVNKAVGLYHADKVSKQKKEQERIEKERMRRLMAEDEEGYRKLIDQKKDKRLAFLLSQTDEYIANLTEMVKQHKAEQRRKMREQRKKKKDKVIVPVEGGAEDENSQMSATEKRVSVVDRGTGKVLSGEDAPTSGELQIWLQSHPGWEVHEESDESGEGESDDENGPPLPVTNVKPPVVILPEKDPEAIGEEVAKEVIQQAKAKVEDDEYKQQGEQNYYTIAHTIHEPVTEQANMLVNGNLKEYQIKGLEWLVSLYNNNLNGILADEMGLGKTIQTIGLCTYLMERKRNLGPFLIIVPLSTLSNWVLEFEKWAPTVQVVAYKGSPLLRRQIQTQMKATRFNVLLTTYEYIIKDKGILSKIRWKYMIIDEGHRMKNHHCKLTQILNTYYISAHRLLLTGTPLQNKLPELWALLNFLLPSIFKSSSTFEQWFNAPFATTGEKVELNEEETILIIRRLHKVLRPFLLRRLKKEVESQLPSKVEYIIKCEMSALQRVLYRHMQSKGVMLTDGSEKGKNGKGSAKALMNTIVQLRKLCNHPFMFSHIEDNYIDQPTYAEELFRASGKFELLDRLLPKLQESGHRVLLFCQMTQLMSIMEDYFKFREWKYLRLDGGTKSEDRGDLLKKFNAPNSDIFIFILSTRAGGLGLNLQTADTVIIFDSDWNPHQDLQAQDRAHRIGQRNEVRVLRLMTVNSVEERILAAARYKLNMDEKVIQAGMFDQKSTGTERKQFLQSILQNDDGDDEEENEAPDDETINFMISRAPEELELFTKMDAEREKEDLKREESRKGRLMDESELPDWLLRDDDDGMWEDEEEDISQKKRRRKEVDYSDSLNEKEWLKVIGASLEEENEDDAESIGNGSGNGGNGRSGRRKRGKYKKRGYIEEDSEDEPPRKRGRPKMNPDRDSGSSSKANISPKIKKLMKKIMNIVVDHADNEGRVLSDPFIKLPSRREYPDYYELIKKPIDIKKILTKIDNGIYADLDDLEKDFMQLCKNAQFYNEDASLIHQDSIVLQSIFSDTRRKLEAKTLEDKERSEKEQDPEPEEAEGQDGEEDQEEDSSP</sequence>
<dbReference type="InterPro" id="IPR014978">
    <property type="entry name" value="Gln-Leu-Gln_QLQ"/>
</dbReference>
<keyword evidence="9" id="KW-0010">Activator</keyword>
<feature type="domain" description="QLQ" evidence="18">
    <location>
        <begin position="141"/>
        <end position="176"/>
    </location>
</feature>
<feature type="region of interest" description="Disordered" evidence="13">
    <location>
        <begin position="1451"/>
        <end position="1485"/>
    </location>
</feature>
<dbReference type="PROSITE" id="PS51194">
    <property type="entry name" value="HELICASE_CTER"/>
    <property type="match status" value="1"/>
</dbReference>
<evidence type="ECO:0000313" key="19">
    <source>
        <dbReference type="EMBL" id="OXA56976.1"/>
    </source>
</evidence>
<feature type="compositionally biased region" description="Acidic residues" evidence="13">
    <location>
        <begin position="580"/>
        <end position="594"/>
    </location>
</feature>
<evidence type="ECO:0000259" key="14">
    <source>
        <dbReference type="PROSITE" id="PS50014"/>
    </source>
</evidence>
<dbReference type="SMART" id="SM00592">
    <property type="entry name" value="BRK"/>
    <property type="match status" value="1"/>
</dbReference>
<comment type="caution">
    <text evidence="19">The sequence shown here is derived from an EMBL/GenBank/DDBJ whole genome shotgun (WGS) entry which is preliminary data.</text>
</comment>
<dbReference type="GO" id="GO:0005634">
    <property type="term" value="C:nucleus"/>
    <property type="evidence" value="ECO:0007669"/>
    <property type="project" value="UniProtKB-SubCell"/>
</dbReference>
<dbReference type="Pfam" id="PF07529">
    <property type="entry name" value="HSA"/>
    <property type="match status" value="1"/>
</dbReference>
<dbReference type="InterPro" id="IPR014001">
    <property type="entry name" value="Helicase_ATP-bd"/>
</dbReference>
<feature type="region of interest" description="Disordered" evidence="13">
    <location>
        <begin position="1196"/>
        <end position="1218"/>
    </location>
</feature>
<dbReference type="InterPro" id="IPR014012">
    <property type="entry name" value="HSA_dom"/>
</dbReference>
<dbReference type="InterPro" id="IPR049730">
    <property type="entry name" value="SNF2/RAD54-like_C"/>
</dbReference>
<feature type="compositionally biased region" description="Basic residues" evidence="13">
    <location>
        <begin position="1294"/>
        <end position="1305"/>
    </location>
</feature>
<protein>
    <submittedName>
        <fullName evidence="19">ATP-dependent helicase brm</fullName>
    </submittedName>
</protein>
<dbReference type="FunFam" id="1.20.5.170:FF:000008">
    <property type="entry name" value="probable global transcription activator SNF2L2 isoform X1"/>
    <property type="match status" value="1"/>
</dbReference>
<dbReference type="SMART" id="SM00573">
    <property type="entry name" value="HSA"/>
    <property type="match status" value="1"/>
</dbReference>
<feature type="domain" description="Helicase ATP-binding" evidence="15">
    <location>
        <begin position="682"/>
        <end position="847"/>
    </location>
</feature>
<dbReference type="InterPro" id="IPR037259">
    <property type="entry name" value="BRK_sf"/>
</dbReference>
<keyword evidence="8 12" id="KW-0103">Bromodomain</keyword>
<dbReference type="Pfam" id="PF00439">
    <property type="entry name" value="Bromodomain"/>
    <property type="match status" value="1"/>
</dbReference>
<feature type="compositionally biased region" description="Pro residues" evidence="13">
    <location>
        <begin position="184"/>
        <end position="197"/>
    </location>
</feature>
<feature type="domain" description="Bromo" evidence="14">
    <location>
        <begin position="1361"/>
        <end position="1431"/>
    </location>
</feature>
<feature type="domain" description="HSA" evidence="17">
    <location>
        <begin position="392"/>
        <end position="464"/>
    </location>
</feature>
<dbReference type="GO" id="GO:0004386">
    <property type="term" value="F:helicase activity"/>
    <property type="evidence" value="ECO:0007669"/>
    <property type="project" value="UniProtKB-KW"/>
</dbReference>
<keyword evidence="3" id="KW-0378">Hydrolase</keyword>
<dbReference type="InterPro" id="IPR038718">
    <property type="entry name" value="SNF2-like_sf"/>
</dbReference>
<evidence type="ECO:0000256" key="5">
    <source>
        <dbReference type="ARBA" id="ARBA00022840"/>
    </source>
</evidence>
<dbReference type="GO" id="GO:0006325">
    <property type="term" value="P:chromatin organization"/>
    <property type="evidence" value="ECO:0007669"/>
    <property type="project" value="UniProtKB-KW"/>
</dbReference>
<evidence type="ECO:0000256" key="13">
    <source>
        <dbReference type="SAM" id="MobiDB-lite"/>
    </source>
</evidence>
<dbReference type="Pfam" id="PF07533">
    <property type="entry name" value="BRK"/>
    <property type="match status" value="1"/>
</dbReference>
<dbReference type="Gene3D" id="3.40.5.120">
    <property type="match status" value="1"/>
</dbReference>
<keyword evidence="5" id="KW-0067">ATP-binding</keyword>
<dbReference type="Proteomes" id="UP000198287">
    <property type="component" value="Unassembled WGS sequence"/>
</dbReference>
<dbReference type="OMA" id="HNSYSCP"/>
<name>A0A226EK69_FOLCA</name>
<dbReference type="FunFam" id="3.40.50.300:FF:003020">
    <property type="entry name" value="SNF2-related domain-containing protein"/>
    <property type="match status" value="1"/>
</dbReference>
<dbReference type="GO" id="GO:0016787">
    <property type="term" value="F:hydrolase activity"/>
    <property type="evidence" value="ECO:0007669"/>
    <property type="project" value="UniProtKB-KW"/>
</dbReference>
<dbReference type="InterPro" id="IPR006576">
    <property type="entry name" value="BRK_domain"/>
</dbReference>
<dbReference type="STRING" id="158441.A0A226EK69"/>
<keyword evidence="7" id="KW-0805">Transcription regulation</keyword>
<dbReference type="Pfam" id="PF00271">
    <property type="entry name" value="Helicase_C"/>
    <property type="match status" value="1"/>
</dbReference>
<dbReference type="GO" id="GO:0048731">
    <property type="term" value="P:system development"/>
    <property type="evidence" value="ECO:0007669"/>
    <property type="project" value="UniProtKB-ARBA"/>
</dbReference>
<evidence type="ECO:0000256" key="8">
    <source>
        <dbReference type="ARBA" id="ARBA00023117"/>
    </source>
</evidence>
<dbReference type="Gene3D" id="3.40.50.10810">
    <property type="entry name" value="Tandem AAA-ATPase domain"/>
    <property type="match status" value="1"/>
</dbReference>
<keyword evidence="4 19" id="KW-0347">Helicase</keyword>
<dbReference type="InterPro" id="IPR027417">
    <property type="entry name" value="P-loop_NTPase"/>
</dbReference>
<evidence type="ECO:0000313" key="20">
    <source>
        <dbReference type="Proteomes" id="UP000198287"/>
    </source>
</evidence>
<feature type="domain" description="Helicase C-terminal" evidence="16">
    <location>
        <begin position="994"/>
        <end position="1155"/>
    </location>
</feature>
<evidence type="ECO:0000256" key="9">
    <source>
        <dbReference type="ARBA" id="ARBA00023159"/>
    </source>
</evidence>
<feature type="compositionally biased region" description="Acidic residues" evidence="13">
    <location>
        <begin position="1465"/>
        <end position="1485"/>
    </location>
</feature>
<evidence type="ECO:0000256" key="6">
    <source>
        <dbReference type="ARBA" id="ARBA00022853"/>
    </source>
</evidence>
<feature type="compositionally biased region" description="Gly residues" evidence="13">
    <location>
        <begin position="1284"/>
        <end position="1293"/>
    </location>
</feature>
<dbReference type="PROSITE" id="PS51204">
    <property type="entry name" value="HSA"/>
    <property type="match status" value="1"/>
</dbReference>
<feature type="compositionally biased region" description="Low complexity" evidence="13">
    <location>
        <begin position="48"/>
        <end position="76"/>
    </location>
</feature>
<feature type="compositionally biased region" description="Pro residues" evidence="13">
    <location>
        <begin position="1"/>
        <end position="12"/>
    </location>
</feature>
<dbReference type="SMART" id="SM00297">
    <property type="entry name" value="BROMO"/>
    <property type="match status" value="1"/>
</dbReference>
<dbReference type="PRINTS" id="PR01217">
    <property type="entry name" value="PRICHEXTENSN"/>
</dbReference>
<dbReference type="CDD" id="cd17996">
    <property type="entry name" value="DEXHc_SMARCA2_SMARCA4"/>
    <property type="match status" value="1"/>
</dbReference>
<evidence type="ECO:0000256" key="4">
    <source>
        <dbReference type="ARBA" id="ARBA00022806"/>
    </source>
</evidence>
<feature type="region of interest" description="Disordered" evidence="13">
    <location>
        <begin position="1"/>
        <end position="142"/>
    </location>
</feature>
<dbReference type="CDD" id="cd18793">
    <property type="entry name" value="SF2_C_SNF"/>
    <property type="match status" value="1"/>
</dbReference>
<dbReference type="InterPro" id="IPR018359">
    <property type="entry name" value="Bromodomain_CS"/>
</dbReference>
<dbReference type="OrthoDB" id="6017at2759"/>
<dbReference type="SUPFAM" id="SSF52540">
    <property type="entry name" value="P-loop containing nucleoside triphosphate hydrolases"/>
    <property type="match status" value="2"/>
</dbReference>
<dbReference type="SMART" id="SM00951">
    <property type="entry name" value="QLQ"/>
    <property type="match status" value="1"/>
</dbReference>
<evidence type="ECO:0000256" key="3">
    <source>
        <dbReference type="ARBA" id="ARBA00022801"/>
    </source>
</evidence>
<dbReference type="PROSITE" id="PS51192">
    <property type="entry name" value="HELICASE_ATP_BIND_1"/>
    <property type="match status" value="1"/>
</dbReference>
<accession>A0A226EK69</accession>
<evidence type="ECO:0000256" key="10">
    <source>
        <dbReference type="ARBA" id="ARBA00023163"/>
    </source>
</evidence>
<feature type="region of interest" description="Disordered" evidence="13">
    <location>
        <begin position="1236"/>
        <end position="1255"/>
    </location>
</feature>
<dbReference type="SMART" id="SM01314">
    <property type="entry name" value="SnAC"/>
    <property type="match status" value="1"/>
</dbReference>
<dbReference type="GO" id="GO:0042393">
    <property type="term" value="F:histone binding"/>
    <property type="evidence" value="ECO:0007669"/>
    <property type="project" value="InterPro"/>
</dbReference>
<feature type="compositionally biased region" description="Basic and acidic residues" evidence="13">
    <location>
        <begin position="1451"/>
        <end position="1464"/>
    </location>
</feature>
<feature type="compositionally biased region" description="Low complexity" evidence="13">
    <location>
        <begin position="253"/>
        <end position="281"/>
    </location>
</feature>
<dbReference type="PROSITE" id="PS51666">
    <property type="entry name" value="QLQ"/>
    <property type="match status" value="1"/>
</dbReference>
<dbReference type="GO" id="GO:0005524">
    <property type="term" value="F:ATP binding"/>
    <property type="evidence" value="ECO:0007669"/>
    <property type="project" value="UniProtKB-KW"/>
</dbReference>
<dbReference type="InterPro" id="IPR036427">
    <property type="entry name" value="Bromodomain-like_sf"/>
</dbReference>
<comment type="subcellular location">
    <subcellularLocation>
        <location evidence="1">Nucleus</location>
    </subcellularLocation>
</comment>
<feature type="region of interest" description="Disordered" evidence="13">
    <location>
        <begin position="576"/>
        <end position="605"/>
    </location>
</feature>
<dbReference type="SUPFAM" id="SSF47370">
    <property type="entry name" value="Bromodomain"/>
    <property type="match status" value="1"/>
</dbReference>
<reference evidence="19 20" key="1">
    <citation type="submission" date="2015-12" db="EMBL/GenBank/DDBJ databases">
        <title>The genome of Folsomia candida.</title>
        <authorList>
            <person name="Faddeeva A."/>
            <person name="Derks M.F."/>
            <person name="Anvar Y."/>
            <person name="Smit S."/>
            <person name="Van Straalen N."/>
            <person name="Roelofs D."/>
        </authorList>
    </citation>
    <scope>NUCLEOTIDE SEQUENCE [LARGE SCALE GENOMIC DNA]</scope>
    <source>
        <strain evidence="19 20">VU population</strain>
        <tissue evidence="19">Whole body</tissue>
    </source>
</reference>
<evidence type="ECO:0000256" key="1">
    <source>
        <dbReference type="ARBA" id="ARBA00004123"/>
    </source>
</evidence>
<dbReference type="Pfam" id="PF14619">
    <property type="entry name" value="SnAC"/>
    <property type="match status" value="1"/>
</dbReference>
<organism evidence="19 20">
    <name type="scientific">Folsomia candida</name>
    <name type="common">Springtail</name>
    <dbReference type="NCBI Taxonomy" id="158441"/>
    <lineage>
        <taxon>Eukaryota</taxon>
        <taxon>Metazoa</taxon>
        <taxon>Ecdysozoa</taxon>
        <taxon>Arthropoda</taxon>
        <taxon>Hexapoda</taxon>
        <taxon>Collembola</taxon>
        <taxon>Entomobryomorpha</taxon>
        <taxon>Isotomoidea</taxon>
        <taxon>Isotomidae</taxon>
        <taxon>Proisotominae</taxon>
        <taxon>Folsomia</taxon>
    </lineage>
</organism>
<dbReference type="FunFam" id="3.40.50.10810:FF:000008">
    <property type="entry name" value="Chromatin structure-remodeling complex subunit snf21"/>
    <property type="match status" value="1"/>
</dbReference>
<keyword evidence="11" id="KW-0539">Nucleus</keyword>
<dbReference type="SUPFAM" id="SSF160481">
    <property type="entry name" value="BRK domain-like"/>
    <property type="match status" value="1"/>
</dbReference>
<feature type="region of interest" description="Disordered" evidence="13">
    <location>
        <begin position="501"/>
        <end position="545"/>
    </location>
</feature>
<gene>
    <name evidence="19" type="ORF">Fcan01_07768</name>
</gene>
<keyword evidence="20" id="KW-1185">Reference proteome</keyword>
<keyword evidence="2" id="KW-0547">Nucleotide-binding</keyword>
<dbReference type="EMBL" id="LNIX01000003">
    <property type="protein sequence ID" value="OXA56976.1"/>
    <property type="molecule type" value="Genomic_DNA"/>
</dbReference>
<dbReference type="GO" id="GO:0006355">
    <property type="term" value="P:regulation of DNA-templated transcription"/>
    <property type="evidence" value="ECO:0007669"/>
    <property type="project" value="InterPro"/>
</dbReference>
<dbReference type="SMART" id="SM00490">
    <property type="entry name" value="HELICc"/>
    <property type="match status" value="1"/>
</dbReference>
<evidence type="ECO:0000256" key="2">
    <source>
        <dbReference type="ARBA" id="ARBA00022741"/>
    </source>
</evidence>
<keyword evidence="6" id="KW-0156">Chromatin regulator</keyword>
<evidence type="ECO:0000259" key="17">
    <source>
        <dbReference type="PROSITE" id="PS51204"/>
    </source>
</evidence>
<proteinExistence type="predicted"/>
<dbReference type="GO" id="GO:0048513">
    <property type="term" value="P:animal organ development"/>
    <property type="evidence" value="ECO:0007669"/>
    <property type="project" value="UniProtKB-ARBA"/>
</dbReference>
<dbReference type="Pfam" id="PF00176">
    <property type="entry name" value="SNF2-rel_dom"/>
    <property type="match status" value="1"/>
</dbReference>
<dbReference type="Gene3D" id="1.20.920.10">
    <property type="entry name" value="Bromodomain-like"/>
    <property type="match status" value="1"/>
</dbReference>
<evidence type="ECO:0000256" key="11">
    <source>
        <dbReference type="ARBA" id="ARBA00023242"/>
    </source>
</evidence>
<dbReference type="PROSITE" id="PS00633">
    <property type="entry name" value="BROMODOMAIN_1"/>
    <property type="match status" value="1"/>
</dbReference>
<evidence type="ECO:0000259" key="15">
    <source>
        <dbReference type="PROSITE" id="PS51192"/>
    </source>
</evidence>
<evidence type="ECO:0000259" key="18">
    <source>
        <dbReference type="PROSITE" id="PS51666"/>
    </source>
</evidence>
<keyword evidence="10" id="KW-0804">Transcription</keyword>
<evidence type="ECO:0000259" key="16">
    <source>
        <dbReference type="PROSITE" id="PS51194"/>
    </source>
</evidence>
<dbReference type="Pfam" id="PF08880">
    <property type="entry name" value="QLQ"/>
    <property type="match status" value="1"/>
</dbReference>
<feature type="region of interest" description="Disordered" evidence="13">
    <location>
        <begin position="1273"/>
        <end position="1341"/>
    </location>
</feature>
<dbReference type="InterPro" id="IPR000330">
    <property type="entry name" value="SNF2_N"/>
</dbReference>
<dbReference type="SMART" id="SM00487">
    <property type="entry name" value="DEXDc"/>
    <property type="match status" value="1"/>
</dbReference>
<feature type="region of interest" description="Disordered" evidence="13">
    <location>
        <begin position="176"/>
        <end position="290"/>
    </location>
</feature>
<feature type="compositionally biased region" description="Basic residues" evidence="13">
    <location>
        <begin position="506"/>
        <end position="520"/>
    </location>
</feature>
<dbReference type="PROSITE" id="PS50014">
    <property type="entry name" value="BROMODOMAIN_2"/>
    <property type="match status" value="1"/>
</dbReference>
<dbReference type="PRINTS" id="PR00503">
    <property type="entry name" value="BROMODOMAIN"/>
</dbReference>
<dbReference type="PANTHER" id="PTHR10799">
    <property type="entry name" value="SNF2/RAD54 HELICASE FAMILY"/>
    <property type="match status" value="1"/>
</dbReference>
<dbReference type="Gene3D" id="1.20.5.170">
    <property type="match status" value="1"/>
</dbReference>
<dbReference type="InterPro" id="IPR001650">
    <property type="entry name" value="Helicase_C-like"/>
</dbReference>
<dbReference type="InterPro" id="IPR029295">
    <property type="entry name" value="SnAC"/>
</dbReference>
<dbReference type="Gene3D" id="3.40.50.300">
    <property type="entry name" value="P-loop containing nucleotide triphosphate hydrolases"/>
    <property type="match status" value="1"/>
</dbReference>
<evidence type="ECO:0000256" key="12">
    <source>
        <dbReference type="PROSITE-ProRule" id="PRU00035"/>
    </source>
</evidence>
<evidence type="ECO:0000256" key="7">
    <source>
        <dbReference type="ARBA" id="ARBA00023015"/>
    </source>
</evidence>